<dbReference type="AlphaFoldDB" id="A0A8S0QX54"/>
<reference evidence="3 4" key="1">
    <citation type="submission" date="2019-12" db="EMBL/GenBank/DDBJ databases">
        <authorList>
            <person name="Alioto T."/>
            <person name="Alioto T."/>
            <person name="Gomez Garrido J."/>
        </authorList>
    </citation>
    <scope>NUCLEOTIDE SEQUENCE [LARGE SCALE GENOMIC DNA]</scope>
</reference>
<dbReference type="OrthoDB" id="1922492at2759"/>
<dbReference type="Proteomes" id="UP000594638">
    <property type="component" value="Unassembled WGS sequence"/>
</dbReference>
<dbReference type="PANTHER" id="PTHR35469:SF4">
    <property type="entry name" value="TRANSMEMBRANE PROTEIN"/>
    <property type="match status" value="1"/>
</dbReference>
<evidence type="ECO:0000256" key="1">
    <source>
        <dbReference type="SAM" id="MobiDB-lite"/>
    </source>
</evidence>
<feature type="transmembrane region" description="Helical" evidence="2">
    <location>
        <begin position="250"/>
        <end position="272"/>
    </location>
</feature>
<keyword evidence="2" id="KW-0472">Membrane</keyword>
<proteinExistence type="predicted"/>
<keyword evidence="2" id="KW-1133">Transmembrane helix</keyword>
<name>A0A8S0QX54_OLEEU</name>
<dbReference type="EMBL" id="CACTIH010001991">
    <property type="protein sequence ID" value="CAA2971020.1"/>
    <property type="molecule type" value="Genomic_DNA"/>
</dbReference>
<dbReference type="PANTHER" id="PTHR35469">
    <property type="entry name" value="TRANSMEMBRANE PROTEIN"/>
    <property type="match status" value="1"/>
</dbReference>
<feature type="transmembrane region" description="Helical" evidence="2">
    <location>
        <begin position="192"/>
        <end position="212"/>
    </location>
</feature>
<organism evidence="3 4">
    <name type="scientific">Olea europaea subsp. europaea</name>
    <dbReference type="NCBI Taxonomy" id="158383"/>
    <lineage>
        <taxon>Eukaryota</taxon>
        <taxon>Viridiplantae</taxon>
        <taxon>Streptophyta</taxon>
        <taxon>Embryophyta</taxon>
        <taxon>Tracheophyta</taxon>
        <taxon>Spermatophyta</taxon>
        <taxon>Magnoliopsida</taxon>
        <taxon>eudicotyledons</taxon>
        <taxon>Gunneridae</taxon>
        <taxon>Pentapetalae</taxon>
        <taxon>asterids</taxon>
        <taxon>lamiids</taxon>
        <taxon>Lamiales</taxon>
        <taxon>Oleaceae</taxon>
        <taxon>Oleeae</taxon>
        <taxon>Olea</taxon>
    </lineage>
</organism>
<feature type="transmembrane region" description="Helical" evidence="2">
    <location>
        <begin position="161"/>
        <end position="186"/>
    </location>
</feature>
<gene>
    <name evidence="3" type="ORF">OLEA9_A072026</name>
</gene>
<comment type="caution">
    <text evidence="3">The sequence shown here is derived from an EMBL/GenBank/DDBJ whole genome shotgun (WGS) entry which is preliminary data.</text>
</comment>
<feature type="compositionally biased region" description="Basic and acidic residues" evidence="1">
    <location>
        <begin position="40"/>
        <end position="56"/>
    </location>
</feature>
<accession>A0A8S0QX54</accession>
<dbReference type="Gramene" id="OE9A072026T1">
    <property type="protein sequence ID" value="OE9A072026C1"/>
    <property type="gene ID" value="OE9A072026"/>
</dbReference>
<feature type="compositionally biased region" description="Low complexity" evidence="1">
    <location>
        <begin position="82"/>
        <end position="93"/>
    </location>
</feature>
<evidence type="ECO:0000256" key="2">
    <source>
        <dbReference type="SAM" id="Phobius"/>
    </source>
</evidence>
<evidence type="ECO:0000313" key="3">
    <source>
        <dbReference type="EMBL" id="CAA2971020.1"/>
    </source>
</evidence>
<sequence length="277" mass="29896">MASAGINDNREARRRRIVDRGSDRLALITGRIHSIPSTPDHPDKLSSDSPQHEEKISGSLLANHDSSDQFDQLNNSEDKAQPLSTLLPTLPKLSTRKSDDDGNIESSRAAVLLGDKEESSPVSSSIQTPATDSGIQRHSHQNLSTANQICISIAASENTRICCSIAAAILVLLSYSGFPFLGWGIFRSIICLRPLCLLLITNVSIVVARLLLEKQGREERQKSSVPSIGGDGMIDQVAKALELGLLMQKIVGALFMDSSIYAVVLVCGLSVAQRIGW</sequence>
<keyword evidence="2" id="KW-0812">Transmembrane</keyword>
<protein>
    <submittedName>
        <fullName evidence="3">Uncharacterized protein</fullName>
    </submittedName>
</protein>
<feature type="compositionally biased region" description="Polar residues" evidence="1">
    <location>
        <begin position="120"/>
        <end position="138"/>
    </location>
</feature>
<feature type="region of interest" description="Disordered" evidence="1">
    <location>
        <begin position="30"/>
        <end position="138"/>
    </location>
</feature>
<keyword evidence="4" id="KW-1185">Reference proteome</keyword>
<evidence type="ECO:0000313" key="4">
    <source>
        <dbReference type="Proteomes" id="UP000594638"/>
    </source>
</evidence>